<dbReference type="Proteomes" id="UP000054107">
    <property type="component" value="Unassembled WGS sequence"/>
</dbReference>
<accession>A0A0B7NUU5</accession>
<dbReference type="EMBL" id="LN734023">
    <property type="protein sequence ID" value="CEP19310.1"/>
    <property type="molecule type" value="Genomic_DNA"/>
</dbReference>
<dbReference type="OrthoDB" id="2278309at2759"/>
<proteinExistence type="predicted"/>
<dbReference type="STRING" id="35722.A0A0B7NUU5"/>
<evidence type="ECO:0000313" key="1">
    <source>
        <dbReference type="EMBL" id="CEP19310.1"/>
    </source>
</evidence>
<protein>
    <submittedName>
        <fullName evidence="1">Uncharacterized protein</fullName>
    </submittedName>
</protein>
<gene>
    <name evidence="1" type="primary">PARPA_13624.1 scaffold 47020</name>
</gene>
<name>A0A0B7NUU5_9FUNG</name>
<keyword evidence="2" id="KW-1185">Reference proteome</keyword>
<dbReference type="AlphaFoldDB" id="A0A0B7NUU5"/>
<reference evidence="1 2" key="1">
    <citation type="submission" date="2014-09" db="EMBL/GenBank/DDBJ databases">
        <authorList>
            <person name="Ellenberger Sabrina"/>
        </authorList>
    </citation>
    <scope>NUCLEOTIDE SEQUENCE [LARGE SCALE GENOMIC DNA]</scope>
    <source>
        <strain evidence="1 2">CBS 412.66</strain>
    </source>
</reference>
<evidence type="ECO:0000313" key="2">
    <source>
        <dbReference type="Proteomes" id="UP000054107"/>
    </source>
</evidence>
<organism evidence="1 2">
    <name type="scientific">Parasitella parasitica</name>
    <dbReference type="NCBI Taxonomy" id="35722"/>
    <lineage>
        <taxon>Eukaryota</taxon>
        <taxon>Fungi</taxon>
        <taxon>Fungi incertae sedis</taxon>
        <taxon>Mucoromycota</taxon>
        <taxon>Mucoromycotina</taxon>
        <taxon>Mucoromycetes</taxon>
        <taxon>Mucorales</taxon>
        <taxon>Mucorineae</taxon>
        <taxon>Mucoraceae</taxon>
        <taxon>Parasitella</taxon>
    </lineage>
</organism>
<sequence length="177" mass="20668">MTDRARILQTKYLIRSLQLPDDTLLQRLLPHIKTSASRSTWYKLTAIPLWKECFPILDVLDWPTFNKLKLQFLEDSYKALCTGPYSKLIPTCRPEMIVDTILFLPMTNIERSQVLRWRLGWLPGGIPRPCLSHPLEKFTRTHATECLHMHSRLKMPISVEHSLSYVLQPPTCQKITK</sequence>